<dbReference type="Proteomes" id="UP000600946">
    <property type="component" value="Unassembled WGS sequence"/>
</dbReference>
<dbReference type="SUPFAM" id="SSF50998">
    <property type="entry name" value="Quinoprotein alcohol dehydrogenase-like"/>
    <property type="match status" value="2"/>
</dbReference>
<evidence type="ECO:0000313" key="8">
    <source>
        <dbReference type="Proteomes" id="UP000600946"/>
    </source>
</evidence>
<gene>
    <name evidence="7" type="ORF">GCM10010326_69280</name>
</gene>
<dbReference type="InterPro" id="IPR011047">
    <property type="entry name" value="Quinoprotein_ADH-like_sf"/>
</dbReference>
<dbReference type="Gene3D" id="2.130.10.10">
    <property type="entry name" value="YVTN repeat-like/Quinoprotein amine dehydrogenase"/>
    <property type="match status" value="1"/>
</dbReference>
<dbReference type="Gene3D" id="2.40.10.480">
    <property type="match status" value="1"/>
</dbReference>
<evidence type="ECO:0000256" key="2">
    <source>
        <dbReference type="ARBA" id="ARBA00022741"/>
    </source>
</evidence>
<reference evidence="8" key="1">
    <citation type="journal article" date="2019" name="Int. J. Syst. Evol. Microbiol.">
        <title>The Global Catalogue of Microorganisms (GCM) 10K type strain sequencing project: providing services to taxonomists for standard genome sequencing and annotation.</title>
        <authorList>
            <consortium name="The Broad Institute Genomics Platform"/>
            <consortium name="The Broad Institute Genome Sequencing Center for Infectious Disease"/>
            <person name="Wu L."/>
            <person name="Ma J."/>
        </authorList>
    </citation>
    <scope>NUCLEOTIDE SEQUENCE [LARGE SCALE GENOMIC DNA]</scope>
    <source>
        <strain evidence="8">JCM 4594</strain>
    </source>
</reference>
<dbReference type="CDD" id="cd14014">
    <property type="entry name" value="STKc_PknB_like"/>
    <property type="match status" value="1"/>
</dbReference>
<dbReference type="InterPro" id="IPR018391">
    <property type="entry name" value="PQQ_b-propeller_rpt"/>
</dbReference>
<dbReference type="EMBL" id="BMUU01000017">
    <property type="protein sequence ID" value="GGY64682.1"/>
    <property type="molecule type" value="Genomic_DNA"/>
</dbReference>
<evidence type="ECO:0000256" key="1">
    <source>
        <dbReference type="ARBA" id="ARBA00022679"/>
    </source>
</evidence>
<dbReference type="InterPro" id="IPR008271">
    <property type="entry name" value="Ser/Thr_kinase_AS"/>
</dbReference>
<keyword evidence="4 5" id="KW-0067">ATP-binding</keyword>
<organism evidence="7 8">
    <name type="scientific">Streptomyces xanthochromogenes</name>
    <dbReference type="NCBI Taxonomy" id="67384"/>
    <lineage>
        <taxon>Bacteria</taxon>
        <taxon>Bacillati</taxon>
        <taxon>Actinomycetota</taxon>
        <taxon>Actinomycetes</taxon>
        <taxon>Kitasatosporales</taxon>
        <taxon>Streptomycetaceae</taxon>
        <taxon>Streptomyces</taxon>
    </lineage>
</organism>
<name>A0ABQ3ASJ7_9ACTN</name>
<evidence type="ECO:0000256" key="5">
    <source>
        <dbReference type="PROSITE-ProRule" id="PRU10141"/>
    </source>
</evidence>
<dbReference type="PANTHER" id="PTHR43289">
    <property type="entry name" value="MITOGEN-ACTIVATED PROTEIN KINASE KINASE KINASE 20-RELATED"/>
    <property type="match status" value="1"/>
</dbReference>
<dbReference type="InterPro" id="IPR011009">
    <property type="entry name" value="Kinase-like_dom_sf"/>
</dbReference>
<feature type="binding site" evidence="5">
    <location>
        <position position="42"/>
    </location>
    <ligand>
        <name>ATP</name>
        <dbReference type="ChEBI" id="CHEBI:30616"/>
    </ligand>
</feature>
<proteinExistence type="predicted"/>
<dbReference type="Pfam" id="PF00069">
    <property type="entry name" value="Pkinase"/>
    <property type="match status" value="1"/>
</dbReference>
<keyword evidence="2 5" id="KW-0547">Nucleotide-binding</keyword>
<dbReference type="InterPro" id="IPR002372">
    <property type="entry name" value="PQQ_rpt_dom"/>
</dbReference>
<accession>A0ABQ3ASJ7</accession>
<dbReference type="Gene3D" id="1.10.510.10">
    <property type="entry name" value="Transferase(Phosphotransferase) domain 1"/>
    <property type="match status" value="1"/>
</dbReference>
<keyword evidence="1" id="KW-0808">Transferase</keyword>
<protein>
    <recommendedName>
        <fullName evidence="6">Protein kinase domain-containing protein</fullName>
    </recommendedName>
</protein>
<sequence>MPPEAPLPATVGPYRVIRLLGSGGMGRVYLATTRAGRPVAVKVVRDAYAQDRHFRERFRAETEAALKVSGAFTAPVLAADPDAAQPWLATAYLPAPSLSDAVAAHGAMPEPTVRTLAAGLADALAAIHAAGVVHRDLKPSNILLADDGPRVIDFGIARAVEGAGLTGTGQIVGTAGYMPPEQINGRTSTAAGDVFSLGATLAFAASGRGAFGATGLHILLYRTVHEEPDLADVPEGLRDAIAACLVKEPWQRPQVPELGALFGAPALPGTGWLPERVERDRRRREATVREELERARAPRWWGRRRVLAAAGGGLAAAAVGAWYLAGDTGSGARPKPPRVLWQSALPEGFARVSTTVSGRLLACAESGAGAAVLDPDSGKVLWKKPPYGSASTAKNEHTVYAVELDGAVHARDALSGNRQRWQFAPPGDSSPESTDLAVAAGEAGWAYVTSVLTGDLYAVDETGRQRWHRPAPRTTVYPRGRVLLCVTRTSGGGCTVQALDARSGKDLWRFPTDVFGVGSTPGDRVAVALRRDTAELTALRLSDGRPLWRVPSGLASADAVQGETLAASTQLGPDGRTVLFQQGLNKGPFAVLDANSGAVLWRGHPTTGQRLAPFDDTLFTTAAPPGIDISAGQGPLTAYDLRTGERRWVTADLGKGLAMVLDARADLVLLGVAGGAHPGLYAYARADGGRIWSRPYQGGAPSPAPWTSTTAGSRTYVCDGTTVTALAFGAG</sequence>
<evidence type="ECO:0000259" key="6">
    <source>
        <dbReference type="PROSITE" id="PS50011"/>
    </source>
</evidence>
<evidence type="ECO:0000256" key="4">
    <source>
        <dbReference type="ARBA" id="ARBA00022840"/>
    </source>
</evidence>
<dbReference type="Pfam" id="PF13360">
    <property type="entry name" value="PQQ_2"/>
    <property type="match status" value="2"/>
</dbReference>
<dbReference type="InterPro" id="IPR017441">
    <property type="entry name" value="Protein_kinase_ATP_BS"/>
</dbReference>
<dbReference type="Gene3D" id="3.30.200.20">
    <property type="entry name" value="Phosphorylase Kinase, domain 1"/>
    <property type="match status" value="1"/>
</dbReference>
<dbReference type="SMART" id="SM00220">
    <property type="entry name" value="S_TKc"/>
    <property type="match status" value="1"/>
</dbReference>
<keyword evidence="3" id="KW-0418">Kinase</keyword>
<feature type="domain" description="Protein kinase" evidence="6">
    <location>
        <begin position="14"/>
        <end position="267"/>
    </location>
</feature>
<dbReference type="InterPro" id="IPR000719">
    <property type="entry name" value="Prot_kinase_dom"/>
</dbReference>
<dbReference type="PROSITE" id="PS50011">
    <property type="entry name" value="PROTEIN_KINASE_DOM"/>
    <property type="match status" value="1"/>
</dbReference>
<dbReference type="PANTHER" id="PTHR43289:SF34">
    <property type="entry name" value="SERINE_THREONINE-PROTEIN KINASE YBDM-RELATED"/>
    <property type="match status" value="1"/>
</dbReference>
<dbReference type="PROSITE" id="PS00107">
    <property type="entry name" value="PROTEIN_KINASE_ATP"/>
    <property type="match status" value="1"/>
</dbReference>
<dbReference type="SUPFAM" id="SSF56112">
    <property type="entry name" value="Protein kinase-like (PK-like)"/>
    <property type="match status" value="1"/>
</dbReference>
<keyword evidence="8" id="KW-1185">Reference proteome</keyword>
<comment type="caution">
    <text evidence="7">The sequence shown here is derived from an EMBL/GenBank/DDBJ whole genome shotgun (WGS) entry which is preliminary data.</text>
</comment>
<dbReference type="PROSITE" id="PS00108">
    <property type="entry name" value="PROTEIN_KINASE_ST"/>
    <property type="match status" value="1"/>
</dbReference>
<dbReference type="SMART" id="SM00564">
    <property type="entry name" value="PQQ"/>
    <property type="match status" value="4"/>
</dbReference>
<evidence type="ECO:0000313" key="7">
    <source>
        <dbReference type="EMBL" id="GGY64682.1"/>
    </source>
</evidence>
<evidence type="ECO:0000256" key="3">
    <source>
        <dbReference type="ARBA" id="ARBA00022777"/>
    </source>
</evidence>
<dbReference type="InterPro" id="IPR015943">
    <property type="entry name" value="WD40/YVTN_repeat-like_dom_sf"/>
</dbReference>